<dbReference type="RefSeq" id="WP_271052831.1">
    <property type="nucleotide sequence ID" value="NZ_JAQIIO010000002.1"/>
</dbReference>
<dbReference type="CDD" id="cd00038">
    <property type="entry name" value="CAP_ED"/>
    <property type="match status" value="1"/>
</dbReference>
<dbReference type="EMBL" id="JAQIIO010000002">
    <property type="protein sequence ID" value="MDA5093164.1"/>
    <property type="molecule type" value="Genomic_DNA"/>
</dbReference>
<dbReference type="InterPro" id="IPR014710">
    <property type="entry name" value="RmlC-like_jellyroll"/>
</dbReference>
<reference evidence="2 3" key="1">
    <citation type="submission" date="2023-01" db="EMBL/GenBank/DDBJ databases">
        <authorList>
            <person name="Yoon J.-W."/>
        </authorList>
    </citation>
    <scope>NUCLEOTIDE SEQUENCE [LARGE SCALE GENOMIC DNA]</scope>
    <source>
        <strain evidence="2 3">KMU-50</strain>
    </source>
</reference>
<name>A0ABT4VY32_9RHOB</name>
<dbReference type="SUPFAM" id="SSF51206">
    <property type="entry name" value="cAMP-binding domain-like"/>
    <property type="match status" value="1"/>
</dbReference>
<organism evidence="2 3">
    <name type="scientific">Aliiroseovarius salicola</name>
    <dbReference type="NCBI Taxonomy" id="3009082"/>
    <lineage>
        <taxon>Bacteria</taxon>
        <taxon>Pseudomonadati</taxon>
        <taxon>Pseudomonadota</taxon>
        <taxon>Alphaproteobacteria</taxon>
        <taxon>Rhodobacterales</taxon>
        <taxon>Paracoccaceae</taxon>
        <taxon>Aliiroseovarius</taxon>
    </lineage>
</organism>
<dbReference type="Proteomes" id="UP001528040">
    <property type="component" value="Unassembled WGS sequence"/>
</dbReference>
<comment type="caution">
    <text evidence="2">The sequence shown here is derived from an EMBL/GenBank/DDBJ whole genome shotgun (WGS) entry which is preliminary data.</text>
</comment>
<feature type="domain" description="Cyclic nucleotide-binding" evidence="1">
    <location>
        <begin position="19"/>
        <end position="104"/>
    </location>
</feature>
<dbReference type="InterPro" id="IPR018490">
    <property type="entry name" value="cNMP-bd_dom_sf"/>
</dbReference>
<dbReference type="InterPro" id="IPR000595">
    <property type="entry name" value="cNMP-bd_dom"/>
</dbReference>
<protein>
    <submittedName>
        <fullName evidence="2">Crp/Fnr family transcriptional regulator</fullName>
    </submittedName>
</protein>
<gene>
    <name evidence="2" type="ORF">O2N63_03605</name>
</gene>
<evidence type="ECO:0000313" key="2">
    <source>
        <dbReference type="EMBL" id="MDA5093164.1"/>
    </source>
</evidence>
<dbReference type="Pfam" id="PF00027">
    <property type="entry name" value="cNMP_binding"/>
    <property type="match status" value="1"/>
</dbReference>
<evidence type="ECO:0000313" key="3">
    <source>
        <dbReference type="Proteomes" id="UP001528040"/>
    </source>
</evidence>
<evidence type="ECO:0000259" key="1">
    <source>
        <dbReference type="Pfam" id="PF00027"/>
    </source>
</evidence>
<dbReference type="Gene3D" id="2.60.120.10">
    <property type="entry name" value="Jelly Rolls"/>
    <property type="match status" value="1"/>
</dbReference>
<accession>A0ABT4VY32</accession>
<proteinExistence type="predicted"/>
<keyword evidence="3" id="KW-1185">Reference proteome</keyword>
<sequence>MIAIMLAGFSSLFDRAQDRRFDAGTTVFHTGARVIQVFFVKDGCAVLQRPLANGNAVCQQRAKTGEVVAEASVYADRYHCDCSVTEPTTLAALPLQEFRRALQADAGLSEAWASYLAKAVQRTRMRAEILTLNTVSEKLDAWLAEYGPLPEKGQWQGVASELSVSREAFYRELAKRRSD</sequence>